<evidence type="ECO:0000313" key="3">
    <source>
        <dbReference type="Proteomes" id="UP001321305"/>
    </source>
</evidence>
<evidence type="ECO:0000256" key="1">
    <source>
        <dbReference type="SAM" id="SignalP"/>
    </source>
</evidence>
<dbReference type="Proteomes" id="UP001321305">
    <property type="component" value="Chromosome"/>
</dbReference>
<sequence>MLLVRLTMLRKLRCSKSQALAVLSTLLFYNALAQDNSPYSRYGLGNQVPTTNVANRGMGGVAAAYNDAYTVNYANPASYAFFSSFQETNSRKLSSGRVAFNIGADLQSRTLTDRDAQSKFSSPNILFSHVMMGVPVRKNWGLAFGLRPLTSINYKIQNTGVMRDPNTNLPIDSFTTVYEGQGGVYLASLGTAVKFKTGKSQYLSLGVNGGYMFGHRDYSTRLSFINDSIRYSSANYENKTSIGGLYFDAGLQYHFKAGEDLYVGLGAYGNWKQKINTSRNFVAETYTYNPNLGNVPIDTAYSSSNIKSNILYPSSITGGFTIQKLPGIDANEAGWIVGADFTYNNWKEFRSEGQIDTAVKSNWQAKVGAEFHPIPKKSYLSRTLYRVGFFTGPDYIYLRQKTLPTLGVSVGVGLPIANYSPQARYQASMVNLSFEFIKRGNNDNILKENLYRLSLGFSLTDLWFIGKTKYFED</sequence>
<feature type="signal peptide" evidence="1">
    <location>
        <begin position="1"/>
        <end position="33"/>
    </location>
</feature>
<evidence type="ECO:0008006" key="4">
    <source>
        <dbReference type="Google" id="ProtNLM"/>
    </source>
</evidence>
<accession>A0ABZ2EGY6</accession>
<organism evidence="2 3">
    <name type="scientific">Mycovorax composti</name>
    <dbReference type="NCBI Taxonomy" id="2962693"/>
    <lineage>
        <taxon>Bacteria</taxon>
        <taxon>Pseudomonadati</taxon>
        <taxon>Bacteroidota</taxon>
        <taxon>Chitinophagia</taxon>
        <taxon>Chitinophagales</taxon>
        <taxon>Chitinophagaceae</taxon>
        <taxon>Mycovorax</taxon>
    </lineage>
</organism>
<gene>
    <name evidence="2" type="ORF">PIECOFPK_00369</name>
</gene>
<evidence type="ECO:0000313" key="2">
    <source>
        <dbReference type="EMBL" id="WWC82661.1"/>
    </source>
</evidence>
<protein>
    <recommendedName>
        <fullName evidence="4">Long-chain fatty acid transport protein</fullName>
    </recommendedName>
</protein>
<dbReference type="EMBL" id="CP144143">
    <property type="protein sequence ID" value="WWC82661.1"/>
    <property type="molecule type" value="Genomic_DNA"/>
</dbReference>
<reference evidence="3" key="1">
    <citation type="submission" date="2024-01" db="EMBL/GenBank/DDBJ databases">
        <title>Mycovorax composti gen. nov. sp. nov., a member of the family Chitinophagaceae isolated from button mushroom compost.</title>
        <authorList>
            <person name="Thai M."/>
            <person name="Bell T.L."/>
            <person name="Kertesz M.A."/>
        </authorList>
    </citation>
    <scope>NUCLEOTIDE SEQUENCE [LARGE SCALE GENOMIC DNA]</scope>
    <source>
        <strain evidence="3">C216</strain>
    </source>
</reference>
<dbReference type="Gene3D" id="2.40.160.60">
    <property type="entry name" value="Outer membrane protein transport protein (OMPP1/FadL/TodX)"/>
    <property type="match status" value="1"/>
</dbReference>
<feature type="chain" id="PRO_5045073652" description="Long-chain fatty acid transport protein" evidence="1">
    <location>
        <begin position="34"/>
        <end position="473"/>
    </location>
</feature>
<name>A0ABZ2EGY6_9BACT</name>
<keyword evidence="3" id="KW-1185">Reference proteome</keyword>
<proteinExistence type="predicted"/>
<keyword evidence="1" id="KW-0732">Signal</keyword>